<evidence type="ECO:0000313" key="2">
    <source>
        <dbReference type="EMBL" id="OAK60218.1"/>
    </source>
</evidence>
<comment type="caution">
    <text evidence="2">The sequence shown here is derived from an EMBL/GenBank/DDBJ whole genome shotgun (WGS) entry which is preliminary data.</text>
</comment>
<dbReference type="RefSeq" id="WP_081269873.1">
    <property type="nucleotide sequence ID" value="NZ_LVHG01000063.1"/>
</dbReference>
<dbReference type="EMBL" id="LVHG01000063">
    <property type="protein sequence ID" value="OAK60218.1"/>
    <property type="molecule type" value="Genomic_DNA"/>
</dbReference>
<name>A0AA91DJZ5_VARPD</name>
<dbReference type="AlphaFoldDB" id="A0AA91DJZ5"/>
<sequence length="191" mass="20946">MATKTKPAAAAKTAAPTAATDSTPTETGLPAGFVSPFTRVEMQPNIRIDDGMACIAMLTKQPLDTIMKAAFQQGVAEHGPTWCYASQLQSILSDYGLNAEEKECTTIDALPDVALITAQYNPATQYGRWVLWHHVRATAKVKSFHYVIDPAYWIDPSRQIVTADIQQLITPKSNIYYLEITPKTTAKGKTK</sequence>
<organism evidence="2 3">
    <name type="scientific">Variovorax paradoxus</name>
    <dbReference type="NCBI Taxonomy" id="34073"/>
    <lineage>
        <taxon>Bacteria</taxon>
        <taxon>Pseudomonadati</taxon>
        <taxon>Pseudomonadota</taxon>
        <taxon>Betaproteobacteria</taxon>
        <taxon>Burkholderiales</taxon>
        <taxon>Comamonadaceae</taxon>
        <taxon>Variovorax</taxon>
    </lineage>
</organism>
<dbReference type="Proteomes" id="UP000077852">
    <property type="component" value="Unassembled WGS sequence"/>
</dbReference>
<accession>A0AA91DJZ5</accession>
<evidence type="ECO:0000313" key="3">
    <source>
        <dbReference type="Proteomes" id="UP000077852"/>
    </source>
</evidence>
<proteinExistence type="predicted"/>
<gene>
    <name evidence="2" type="ORF">A3K87_24195</name>
</gene>
<evidence type="ECO:0000256" key="1">
    <source>
        <dbReference type="SAM" id="MobiDB-lite"/>
    </source>
</evidence>
<feature type="compositionally biased region" description="Low complexity" evidence="1">
    <location>
        <begin position="1"/>
        <end position="27"/>
    </location>
</feature>
<reference evidence="2 3" key="1">
    <citation type="submission" date="2016-03" db="EMBL/GenBank/DDBJ databases">
        <title>Genome sequence of Variovorax paradoxus KB5.</title>
        <authorList>
            <person name="Jeong H."/>
            <person name="Hong C.E."/>
            <person name="Jo S.H."/>
            <person name="Park J.M."/>
        </authorList>
    </citation>
    <scope>NUCLEOTIDE SEQUENCE [LARGE SCALE GENOMIC DNA]</scope>
    <source>
        <strain evidence="2 3">KB5</strain>
    </source>
</reference>
<feature type="region of interest" description="Disordered" evidence="1">
    <location>
        <begin position="1"/>
        <end position="30"/>
    </location>
</feature>
<protein>
    <submittedName>
        <fullName evidence="2">Uncharacterized protein</fullName>
    </submittedName>
</protein>